<dbReference type="PIRSF" id="PIRSF002741">
    <property type="entry name" value="MppA"/>
    <property type="match status" value="1"/>
</dbReference>
<dbReference type="RefSeq" id="WP_155350502.1">
    <property type="nucleotide sequence ID" value="NZ_BAAAHM010000048.1"/>
</dbReference>
<dbReference type="GO" id="GO:1904680">
    <property type="term" value="F:peptide transmembrane transporter activity"/>
    <property type="evidence" value="ECO:0007669"/>
    <property type="project" value="TreeGrafter"/>
</dbReference>
<dbReference type="Proteomes" id="UP000377595">
    <property type="component" value="Unassembled WGS sequence"/>
</dbReference>
<sequence length="525" mass="56046">MKHVFRRKQLVALVAAGLLAFTMAACGGGSSDSSPGSKSDAVDTDTTLRVSLPVSASLDPTQIRIASYGMIALWPVYDRLIQVMPDNSYGAMLATDWSFSGDGLTLTMKLREGVTFSDGEPFNAEAAKTSLEYFKNSDSVSSSGPLANIKAIKAVSATELEIDLAEPSTSVLGGLATPTSGAMISPKAIHGGDLATNPVGTGAYVVKNFRPSVSVTYERRSGQNWDEKAGQVAKVVITTFTSDEARTNAIRSGQSDITTYSASDKPALNADITSGKLNLDQSTGFLMYTLFLNTAKAPFNDVKVRQAVNYALDRPNLTGVIDETASTRVQAYPKGLPGFDDSLESTFTFDPGKAKELLAEAGYPDGIDLGQVLVGNSGGFPGLAEAMQGSLKEQGIDVEIKTVDTAQINSEWSKGTYSGMLMYQSPPDLEPVNYFVRNYTNPYWWQGPLPDGFEPLLKGIGDPREADQQDALIGAANKFATENAMFAPILQKKTGYVAAPNVQNFQSASFAQFGGADFRYVSLTK</sequence>
<evidence type="ECO:0000259" key="2">
    <source>
        <dbReference type="Pfam" id="PF00496"/>
    </source>
</evidence>
<dbReference type="GO" id="GO:0043190">
    <property type="term" value="C:ATP-binding cassette (ABC) transporter complex"/>
    <property type="evidence" value="ECO:0007669"/>
    <property type="project" value="InterPro"/>
</dbReference>
<keyword evidence="1" id="KW-0732">Signal</keyword>
<dbReference type="GO" id="GO:0042597">
    <property type="term" value="C:periplasmic space"/>
    <property type="evidence" value="ECO:0007669"/>
    <property type="project" value="UniProtKB-ARBA"/>
</dbReference>
<dbReference type="Pfam" id="PF00496">
    <property type="entry name" value="SBP_bac_5"/>
    <property type="match status" value="1"/>
</dbReference>
<gene>
    <name evidence="3" type="ORF">Aple_086570</name>
</gene>
<dbReference type="InterPro" id="IPR039424">
    <property type="entry name" value="SBP_5"/>
</dbReference>
<dbReference type="InterPro" id="IPR030678">
    <property type="entry name" value="Peptide/Ni-bd"/>
</dbReference>
<dbReference type="PANTHER" id="PTHR30290:SF83">
    <property type="entry name" value="ABC TRANSPORTER SUBSTRATE-BINDING PROTEIN"/>
    <property type="match status" value="1"/>
</dbReference>
<feature type="domain" description="Solute-binding protein family 5" evidence="2">
    <location>
        <begin position="92"/>
        <end position="441"/>
    </location>
</feature>
<dbReference type="PANTHER" id="PTHR30290">
    <property type="entry name" value="PERIPLASMIC BINDING COMPONENT OF ABC TRANSPORTER"/>
    <property type="match status" value="1"/>
</dbReference>
<dbReference type="Gene3D" id="3.40.190.10">
    <property type="entry name" value="Periplasmic binding protein-like II"/>
    <property type="match status" value="1"/>
</dbReference>
<dbReference type="InterPro" id="IPR000914">
    <property type="entry name" value="SBP_5_dom"/>
</dbReference>
<evidence type="ECO:0000313" key="3">
    <source>
        <dbReference type="EMBL" id="GES25758.1"/>
    </source>
</evidence>
<proteinExistence type="predicted"/>
<comment type="caution">
    <text evidence="3">The sequence shown here is derived from an EMBL/GenBank/DDBJ whole genome shotgun (WGS) entry which is preliminary data.</text>
</comment>
<dbReference type="EMBL" id="BLAF01000073">
    <property type="protein sequence ID" value="GES25758.1"/>
    <property type="molecule type" value="Genomic_DNA"/>
</dbReference>
<evidence type="ECO:0000313" key="4">
    <source>
        <dbReference type="Proteomes" id="UP000377595"/>
    </source>
</evidence>
<feature type="chain" id="PRO_5024346561" evidence="1">
    <location>
        <begin position="28"/>
        <end position="525"/>
    </location>
</feature>
<accession>A0A5M3Y457</accession>
<dbReference type="GO" id="GO:0015833">
    <property type="term" value="P:peptide transport"/>
    <property type="evidence" value="ECO:0007669"/>
    <property type="project" value="TreeGrafter"/>
</dbReference>
<keyword evidence="4" id="KW-1185">Reference proteome</keyword>
<reference evidence="3 4" key="1">
    <citation type="submission" date="2019-10" db="EMBL/GenBank/DDBJ databases">
        <title>Whole genome shotgun sequence of Acrocarpospora pleiomorpha NBRC 16267.</title>
        <authorList>
            <person name="Ichikawa N."/>
            <person name="Kimura A."/>
            <person name="Kitahashi Y."/>
            <person name="Komaki H."/>
            <person name="Oguchi A."/>
        </authorList>
    </citation>
    <scope>NUCLEOTIDE SEQUENCE [LARGE SCALE GENOMIC DNA]</scope>
    <source>
        <strain evidence="3 4">NBRC 16267</strain>
    </source>
</reference>
<feature type="signal peptide" evidence="1">
    <location>
        <begin position="1"/>
        <end position="27"/>
    </location>
</feature>
<name>A0A5M3Y457_9ACTN</name>
<dbReference type="OrthoDB" id="9803988at2"/>
<evidence type="ECO:0000256" key="1">
    <source>
        <dbReference type="SAM" id="SignalP"/>
    </source>
</evidence>
<organism evidence="3 4">
    <name type="scientific">Acrocarpospora pleiomorpha</name>
    <dbReference type="NCBI Taxonomy" id="90975"/>
    <lineage>
        <taxon>Bacteria</taxon>
        <taxon>Bacillati</taxon>
        <taxon>Actinomycetota</taxon>
        <taxon>Actinomycetes</taxon>
        <taxon>Streptosporangiales</taxon>
        <taxon>Streptosporangiaceae</taxon>
        <taxon>Acrocarpospora</taxon>
    </lineage>
</organism>
<dbReference type="PROSITE" id="PS51257">
    <property type="entry name" value="PROKAR_LIPOPROTEIN"/>
    <property type="match status" value="1"/>
</dbReference>
<dbReference type="AlphaFoldDB" id="A0A5M3Y457"/>
<dbReference type="Gene3D" id="3.10.105.10">
    <property type="entry name" value="Dipeptide-binding Protein, Domain 3"/>
    <property type="match status" value="1"/>
</dbReference>
<dbReference type="SUPFAM" id="SSF53850">
    <property type="entry name" value="Periplasmic binding protein-like II"/>
    <property type="match status" value="1"/>
</dbReference>
<protein>
    <submittedName>
        <fullName evidence="3">ABC transporter substrate-binding protein</fullName>
    </submittedName>
</protein>